<dbReference type="PANTHER" id="PTHR42828">
    <property type="entry name" value="DHBP SYNTHASE RIBB-LIKE ALPHA/BETA DOMAIN-CONTAINING PROTEIN"/>
    <property type="match status" value="1"/>
</dbReference>
<dbReference type="PANTHER" id="PTHR42828:SF3">
    <property type="entry name" value="THREONYLCARBAMOYL-AMP SYNTHASE"/>
    <property type="match status" value="1"/>
</dbReference>
<dbReference type="Proteomes" id="UP000009047">
    <property type="component" value="Chromosome"/>
</dbReference>
<feature type="domain" description="YrdC-like" evidence="1">
    <location>
        <begin position="12"/>
        <end position="196"/>
    </location>
</feature>
<dbReference type="eggNOG" id="COG0009">
    <property type="taxonomic scope" value="Bacteria"/>
</dbReference>
<dbReference type="EMBL" id="CP002085">
    <property type="protein sequence ID" value="ADK86048.1"/>
    <property type="molecule type" value="Genomic_DNA"/>
</dbReference>
<sequence>MIIEIDPQRIQPRKIAQVTAALREGGVVAYPTDTSYGLGCDIFSQKALRRLHQIKAQPESKPFSFICPDLKDLSTYANVTNYAYKTLRRLLPGPYTFVLEGSRHAPKMVLTKRKTVGIRVPDHPVCLAIVQELGHPIASTTAMDGQGRALNTPWEIESELGHALDLVVDGGPAPGLLSSVIGLIGDEPQIIREGAGDVEEFRV</sequence>
<evidence type="ECO:0000313" key="2">
    <source>
        <dbReference type="EMBL" id="ADK86048.1"/>
    </source>
</evidence>
<proteinExistence type="predicted"/>
<reference evidence="2 3" key="1">
    <citation type="journal article" date="2010" name="Stand. Genomic Sci.">
        <title>Complete genome sequence of Desulfarculus baarsii type strain (2st14).</title>
        <authorList>
            <person name="Sun H."/>
            <person name="Spring S."/>
            <person name="Lapidus A."/>
            <person name="Davenport K."/>
            <person name="Del Rio T.G."/>
            <person name="Tice H."/>
            <person name="Nolan M."/>
            <person name="Copeland A."/>
            <person name="Cheng J.F."/>
            <person name="Lucas S."/>
            <person name="Tapia R."/>
            <person name="Goodwin L."/>
            <person name="Pitluck S."/>
            <person name="Ivanova N."/>
            <person name="Pagani I."/>
            <person name="Mavromatis K."/>
            <person name="Ovchinnikova G."/>
            <person name="Pati A."/>
            <person name="Chen A."/>
            <person name="Palaniappan K."/>
            <person name="Hauser L."/>
            <person name="Chang Y.J."/>
            <person name="Jeffries C.D."/>
            <person name="Detter J.C."/>
            <person name="Han C."/>
            <person name="Rohde M."/>
            <person name="Brambilla E."/>
            <person name="Goker M."/>
            <person name="Woyke T."/>
            <person name="Bristow J."/>
            <person name="Eisen J.A."/>
            <person name="Markowitz V."/>
            <person name="Hugenholtz P."/>
            <person name="Kyrpides N.C."/>
            <person name="Klenk H.P."/>
            <person name="Land M."/>
        </authorList>
    </citation>
    <scope>NUCLEOTIDE SEQUENCE [LARGE SCALE GENOMIC DNA]</scope>
    <source>
        <strain evidence="3">ATCC 33931 / DSM 2075 / LMG 7858 / VKM B-1802 / 2st14</strain>
    </source>
</reference>
<dbReference type="SUPFAM" id="SSF55821">
    <property type="entry name" value="YrdC/RibB"/>
    <property type="match status" value="1"/>
</dbReference>
<name>E1QKF5_DESB2</name>
<dbReference type="Gene3D" id="3.90.870.10">
    <property type="entry name" value="DHBP synthase"/>
    <property type="match status" value="1"/>
</dbReference>
<dbReference type="PROSITE" id="PS51163">
    <property type="entry name" value="YRDC"/>
    <property type="match status" value="1"/>
</dbReference>
<evidence type="ECO:0000259" key="1">
    <source>
        <dbReference type="PROSITE" id="PS51163"/>
    </source>
</evidence>
<dbReference type="NCBIfam" id="TIGR00057">
    <property type="entry name" value="L-threonylcarbamoyladenylate synthase"/>
    <property type="match status" value="1"/>
</dbReference>
<organism evidence="2 3">
    <name type="scientific">Desulfarculus baarsii (strain ATCC 33931 / DSM 2075 / LMG 7858 / VKM B-1802 / 2st14)</name>
    <dbReference type="NCBI Taxonomy" id="644282"/>
    <lineage>
        <taxon>Bacteria</taxon>
        <taxon>Pseudomonadati</taxon>
        <taxon>Thermodesulfobacteriota</taxon>
        <taxon>Desulfarculia</taxon>
        <taxon>Desulfarculales</taxon>
        <taxon>Desulfarculaceae</taxon>
        <taxon>Desulfarculus</taxon>
    </lineage>
</organism>
<dbReference type="InterPro" id="IPR017945">
    <property type="entry name" value="DHBP_synth_RibB-like_a/b_dom"/>
</dbReference>
<dbReference type="Pfam" id="PF01300">
    <property type="entry name" value="Sua5_yciO_yrdC"/>
    <property type="match status" value="1"/>
</dbReference>
<dbReference type="KEGG" id="dbr:Deba_2694"/>
<keyword evidence="3" id="KW-1185">Reference proteome</keyword>
<dbReference type="AlphaFoldDB" id="E1QKF5"/>
<accession>E1QKF5</accession>
<dbReference type="OrthoDB" id="9814580at2"/>
<dbReference type="RefSeq" id="WP_013259487.1">
    <property type="nucleotide sequence ID" value="NC_014365.1"/>
</dbReference>
<dbReference type="InterPro" id="IPR006070">
    <property type="entry name" value="Sua5-like_dom"/>
</dbReference>
<evidence type="ECO:0000313" key="3">
    <source>
        <dbReference type="Proteomes" id="UP000009047"/>
    </source>
</evidence>
<protein>
    <submittedName>
        <fullName evidence="2">Sua5/YciO/YrdC/YwlC family protein</fullName>
    </submittedName>
</protein>
<dbReference type="InterPro" id="IPR052532">
    <property type="entry name" value="SUA5_domain"/>
</dbReference>
<dbReference type="GO" id="GO:0003725">
    <property type="term" value="F:double-stranded RNA binding"/>
    <property type="evidence" value="ECO:0007669"/>
    <property type="project" value="InterPro"/>
</dbReference>
<dbReference type="STRING" id="644282.Deba_2694"/>
<gene>
    <name evidence="2" type="ordered locus">Deba_2694</name>
</gene>
<dbReference type="HOGENOM" id="CLU_031397_3_0_7"/>